<dbReference type="InterPro" id="IPR056599">
    <property type="entry name" value="AAA_lid_fung"/>
</dbReference>
<accession>A0ABR1QP49</accession>
<dbReference type="Pfam" id="PF00004">
    <property type="entry name" value="AAA"/>
    <property type="match status" value="1"/>
</dbReference>
<feature type="domain" description="AAA+ ATPase" evidence="2">
    <location>
        <begin position="558"/>
        <end position="684"/>
    </location>
</feature>
<feature type="compositionally biased region" description="Acidic residues" evidence="1">
    <location>
        <begin position="65"/>
        <end position="80"/>
    </location>
</feature>
<protein>
    <recommendedName>
        <fullName evidence="2">AAA+ ATPase domain-containing protein</fullName>
    </recommendedName>
</protein>
<dbReference type="SUPFAM" id="SSF52540">
    <property type="entry name" value="P-loop containing nucleoside triphosphate hydrolases"/>
    <property type="match status" value="1"/>
</dbReference>
<evidence type="ECO:0000259" key="2">
    <source>
        <dbReference type="SMART" id="SM00382"/>
    </source>
</evidence>
<dbReference type="InterPro" id="IPR003593">
    <property type="entry name" value="AAA+_ATPase"/>
</dbReference>
<reference evidence="3 4" key="1">
    <citation type="submission" date="2023-01" db="EMBL/GenBank/DDBJ databases">
        <title>Analysis of 21 Apiospora genomes using comparative genomics revels a genus with tremendous synthesis potential of carbohydrate active enzymes and secondary metabolites.</title>
        <authorList>
            <person name="Sorensen T."/>
        </authorList>
    </citation>
    <scope>NUCLEOTIDE SEQUENCE [LARGE SCALE GENOMIC DNA]</scope>
    <source>
        <strain evidence="3 4">CBS 24483</strain>
    </source>
</reference>
<dbReference type="Pfam" id="PF22942">
    <property type="entry name" value="DUF7025"/>
    <property type="match status" value="1"/>
</dbReference>
<feature type="compositionally biased region" description="Basic and acidic residues" evidence="1">
    <location>
        <begin position="30"/>
        <end position="52"/>
    </location>
</feature>
<evidence type="ECO:0000313" key="3">
    <source>
        <dbReference type="EMBL" id="KAK7961728.1"/>
    </source>
</evidence>
<dbReference type="SMART" id="SM00382">
    <property type="entry name" value="AAA"/>
    <property type="match status" value="1"/>
</dbReference>
<dbReference type="Pfam" id="PF23232">
    <property type="entry name" value="AAA_lid_13"/>
    <property type="match status" value="1"/>
</dbReference>
<organism evidence="3 4">
    <name type="scientific">Apiospora aurea</name>
    <dbReference type="NCBI Taxonomy" id="335848"/>
    <lineage>
        <taxon>Eukaryota</taxon>
        <taxon>Fungi</taxon>
        <taxon>Dikarya</taxon>
        <taxon>Ascomycota</taxon>
        <taxon>Pezizomycotina</taxon>
        <taxon>Sordariomycetes</taxon>
        <taxon>Xylariomycetidae</taxon>
        <taxon>Amphisphaeriales</taxon>
        <taxon>Apiosporaceae</taxon>
        <taxon>Apiospora</taxon>
    </lineage>
</organism>
<dbReference type="InterPro" id="IPR003959">
    <property type="entry name" value="ATPase_AAA_core"/>
</dbReference>
<dbReference type="PANTHER" id="PTHR46411:SF4">
    <property type="entry name" value="AAA+ ATPASE DOMAIN-CONTAINING PROTEIN"/>
    <property type="match status" value="1"/>
</dbReference>
<dbReference type="InterPro" id="IPR054289">
    <property type="entry name" value="DUF7025"/>
</dbReference>
<evidence type="ECO:0000256" key="1">
    <source>
        <dbReference type="SAM" id="MobiDB-lite"/>
    </source>
</evidence>
<dbReference type="Gene3D" id="3.40.50.300">
    <property type="entry name" value="P-loop containing nucleotide triphosphate hydrolases"/>
    <property type="match status" value="1"/>
</dbReference>
<dbReference type="GeneID" id="92071837"/>
<dbReference type="RefSeq" id="XP_066703839.1">
    <property type="nucleotide sequence ID" value="XM_066838775.1"/>
</dbReference>
<dbReference type="InterPro" id="IPR027417">
    <property type="entry name" value="P-loop_NTPase"/>
</dbReference>
<proteinExistence type="predicted"/>
<dbReference type="Proteomes" id="UP001391051">
    <property type="component" value="Unassembled WGS sequence"/>
</dbReference>
<sequence>MVSPRNSLFDFSLSIPRDSRPTIHKLYKKQRLDVEDRDQVRNEENAQADRQDNIQAGNEGGDRAESEDEDADDDEDEDEGENKPPVIWSLGVYDAANTRHSGRERPYAIYESDKPIEITPGSKPKTSSYNGNCCPLPNQRYYPEFFYHTRTTAWSDVMAVQPLDNTSSLKFYEPWGFLLHRFLELKAHNDVPKMQSSQDDKDVDGSTKPSSGLSKSIYVILLSSWSPIITVVSFHAKKLWKSRTLGCLSICCVCVVISIQSTLARSLRDVNTLQKSEGWNLDMWYLDSDGQHISRTKIRYFIPAYTGTKALTSLGVCPATVWDTHDKGERRKKILERSKIVFESIQKGHLLAHYNGPIIGSNKHVGSLNNQYCIKKTNASTQYSGTIVLDQKRGMSNMHASPPDFLLIIDHSTQFEKYDFMKVNTTGMEDDDAASVASAQDSDDEEAKSTDAVFSAPLATKRAAAKIPYVSSLTSTLSEHQLLLLCPRTRAFALKTKQWLYLAVEIDPNSIQQLTRSAQSIENLVLGESELKTIKGLARRQNSKRATWAAGFVEGKGTGQIILLHGPPGVGKTYTVEAVAQYLHRPLVALTIADIGTVETRVERELITCFTMAEAWHAVLLVDEADIFLERRQNRDLARNGLVSAFLRRMEYFSGLLFLTTNRVGQIDDAFISRVHVAIGYNALSPDDRYKIWQGFFRKPAKERAGKIQISQGAKKWVLDKAKSGGAQLNGRDIRNALQTAITLAEAEHEEDPDFDDEKMPIVVDQSHFQRVLDITNKFQCYVESIKREDEKKRAANRFDRNDYYKSEVKREDREMPDF</sequence>
<name>A0ABR1QP49_9PEZI</name>
<gene>
    <name evidence="3" type="ORF">PG986_002553</name>
</gene>
<dbReference type="EMBL" id="JAQQWE010000002">
    <property type="protein sequence ID" value="KAK7961728.1"/>
    <property type="molecule type" value="Genomic_DNA"/>
</dbReference>
<dbReference type="CDD" id="cd19481">
    <property type="entry name" value="RecA-like_protease"/>
    <property type="match status" value="1"/>
</dbReference>
<feature type="region of interest" description="Disordered" evidence="1">
    <location>
        <begin position="30"/>
        <end position="89"/>
    </location>
</feature>
<comment type="caution">
    <text evidence="3">The sequence shown here is derived from an EMBL/GenBank/DDBJ whole genome shotgun (WGS) entry which is preliminary data.</text>
</comment>
<dbReference type="PANTHER" id="PTHR46411">
    <property type="entry name" value="FAMILY ATPASE, PUTATIVE-RELATED"/>
    <property type="match status" value="1"/>
</dbReference>
<keyword evidence="4" id="KW-1185">Reference proteome</keyword>
<evidence type="ECO:0000313" key="4">
    <source>
        <dbReference type="Proteomes" id="UP001391051"/>
    </source>
</evidence>